<comment type="caution">
    <text evidence="1">The sequence shown here is derived from an EMBL/GenBank/DDBJ whole genome shotgun (WGS) entry which is preliminary data.</text>
</comment>
<sequence>MAQDDPKQLPNKRLASKNDELEDTACNKPKREVIEMVEMTNIEIMKGIQAYRQRNGVCPTMCPYAFQQFCCPYIRMGVGNEGGWLKKMEEVKTTFNSESAPRKDVDKKEFKLWKKISGE</sequence>
<evidence type="ECO:0000313" key="1">
    <source>
        <dbReference type="EMBL" id="KAI3708503.1"/>
    </source>
</evidence>
<accession>A0ACB9AFK0</accession>
<organism evidence="1 2">
    <name type="scientific">Cichorium intybus</name>
    <name type="common">Chicory</name>
    <dbReference type="NCBI Taxonomy" id="13427"/>
    <lineage>
        <taxon>Eukaryota</taxon>
        <taxon>Viridiplantae</taxon>
        <taxon>Streptophyta</taxon>
        <taxon>Embryophyta</taxon>
        <taxon>Tracheophyta</taxon>
        <taxon>Spermatophyta</taxon>
        <taxon>Magnoliopsida</taxon>
        <taxon>eudicotyledons</taxon>
        <taxon>Gunneridae</taxon>
        <taxon>Pentapetalae</taxon>
        <taxon>asterids</taxon>
        <taxon>campanulids</taxon>
        <taxon>Asterales</taxon>
        <taxon>Asteraceae</taxon>
        <taxon>Cichorioideae</taxon>
        <taxon>Cichorieae</taxon>
        <taxon>Cichoriinae</taxon>
        <taxon>Cichorium</taxon>
    </lineage>
</organism>
<proteinExistence type="predicted"/>
<dbReference type="Proteomes" id="UP001055811">
    <property type="component" value="Linkage Group LG07"/>
</dbReference>
<name>A0ACB9AFK0_CICIN</name>
<gene>
    <name evidence="1" type="ORF">L2E82_37689</name>
</gene>
<reference evidence="1 2" key="2">
    <citation type="journal article" date="2022" name="Mol. Ecol. Resour.">
        <title>The genomes of chicory, endive, great burdock and yacon provide insights into Asteraceae paleo-polyploidization history and plant inulin production.</title>
        <authorList>
            <person name="Fan W."/>
            <person name="Wang S."/>
            <person name="Wang H."/>
            <person name="Wang A."/>
            <person name="Jiang F."/>
            <person name="Liu H."/>
            <person name="Zhao H."/>
            <person name="Xu D."/>
            <person name="Zhang Y."/>
        </authorList>
    </citation>
    <scope>NUCLEOTIDE SEQUENCE [LARGE SCALE GENOMIC DNA]</scope>
    <source>
        <strain evidence="2">cv. Punajuju</strain>
        <tissue evidence="1">Leaves</tissue>
    </source>
</reference>
<reference evidence="2" key="1">
    <citation type="journal article" date="2022" name="Mol. Ecol. Resour.">
        <title>The genomes of chicory, endive, great burdock and yacon provide insights into Asteraceae palaeo-polyploidization history and plant inulin production.</title>
        <authorList>
            <person name="Fan W."/>
            <person name="Wang S."/>
            <person name="Wang H."/>
            <person name="Wang A."/>
            <person name="Jiang F."/>
            <person name="Liu H."/>
            <person name="Zhao H."/>
            <person name="Xu D."/>
            <person name="Zhang Y."/>
        </authorList>
    </citation>
    <scope>NUCLEOTIDE SEQUENCE [LARGE SCALE GENOMIC DNA]</scope>
    <source>
        <strain evidence="2">cv. Punajuju</strain>
    </source>
</reference>
<protein>
    <submittedName>
        <fullName evidence="1">Uncharacterized protein</fullName>
    </submittedName>
</protein>
<evidence type="ECO:0000313" key="2">
    <source>
        <dbReference type="Proteomes" id="UP001055811"/>
    </source>
</evidence>
<keyword evidence="2" id="KW-1185">Reference proteome</keyword>
<dbReference type="EMBL" id="CM042015">
    <property type="protein sequence ID" value="KAI3708503.1"/>
    <property type="molecule type" value="Genomic_DNA"/>
</dbReference>